<keyword evidence="1" id="KW-0175">Coiled coil</keyword>
<dbReference type="AlphaFoldDB" id="X0SRJ4"/>
<evidence type="ECO:0008006" key="3">
    <source>
        <dbReference type="Google" id="ProtNLM"/>
    </source>
</evidence>
<dbReference type="PANTHER" id="PTHR36836">
    <property type="entry name" value="COLANIC ACID BIOSYNTHESIS PROTEIN WCAK"/>
    <property type="match status" value="1"/>
</dbReference>
<organism evidence="2">
    <name type="scientific">marine sediment metagenome</name>
    <dbReference type="NCBI Taxonomy" id="412755"/>
    <lineage>
        <taxon>unclassified sequences</taxon>
        <taxon>metagenomes</taxon>
        <taxon>ecological metagenomes</taxon>
    </lineage>
</organism>
<evidence type="ECO:0000313" key="2">
    <source>
        <dbReference type="EMBL" id="GAF77776.1"/>
    </source>
</evidence>
<dbReference type="EMBL" id="BARS01004409">
    <property type="protein sequence ID" value="GAF77776.1"/>
    <property type="molecule type" value="Genomic_DNA"/>
</dbReference>
<protein>
    <recommendedName>
        <fullName evidence="3">Polysaccharide pyruvyl transferase domain-containing protein</fullName>
    </recommendedName>
</protein>
<dbReference type="PANTHER" id="PTHR36836:SF1">
    <property type="entry name" value="COLANIC ACID BIOSYNTHESIS PROTEIN WCAK"/>
    <property type="match status" value="1"/>
</dbReference>
<sequence>FLGEKLHANAMAAVAGVPFIGLEYQPKIRDFAASLDMESWIVSTAERDAEALIDKIEAVRDNRESIQNKMVMARDKLRERLASFAEEIKRR</sequence>
<comment type="caution">
    <text evidence="2">The sequence shown here is derived from an EMBL/GenBank/DDBJ whole genome shotgun (WGS) entry which is preliminary data.</text>
</comment>
<gene>
    <name evidence="2" type="ORF">S01H1_08615</name>
</gene>
<accession>X0SRJ4</accession>
<feature type="coiled-coil region" evidence="1">
    <location>
        <begin position="42"/>
        <end position="76"/>
    </location>
</feature>
<reference evidence="2" key="1">
    <citation type="journal article" date="2014" name="Front. Microbiol.">
        <title>High frequency of phylogenetically diverse reductive dehalogenase-homologous genes in deep subseafloor sedimentary metagenomes.</title>
        <authorList>
            <person name="Kawai M."/>
            <person name="Futagami T."/>
            <person name="Toyoda A."/>
            <person name="Takaki Y."/>
            <person name="Nishi S."/>
            <person name="Hori S."/>
            <person name="Arai W."/>
            <person name="Tsubouchi T."/>
            <person name="Morono Y."/>
            <person name="Uchiyama I."/>
            <person name="Ito T."/>
            <person name="Fujiyama A."/>
            <person name="Inagaki F."/>
            <person name="Takami H."/>
        </authorList>
    </citation>
    <scope>NUCLEOTIDE SEQUENCE</scope>
    <source>
        <strain evidence="2">Expedition CK06-06</strain>
    </source>
</reference>
<evidence type="ECO:0000256" key="1">
    <source>
        <dbReference type="SAM" id="Coils"/>
    </source>
</evidence>
<proteinExistence type="predicted"/>
<feature type="non-terminal residue" evidence="2">
    <location>
        <position position="1"/>
    </location>
</feature>
<name>X0SRJ4_9ZZZZ</name>